<evidence type="ECO:0000313" key="3">
    <source>
        <dbReference type="Proteomes" id="UP000708208"/>
    </source>
</evidence>
<dbReference type="AlphaFoldDB" id="A0A8J2K7X7"/>
<feature type="region of interest" description="Disordered" evidence="1">
    <location>
        <begin position="14"/>
        <end position="51"/>
    </location>
</feature>
<organism evidence="2 3">
    <name type="scientific">Allacma fusca</name>
    <dbReference type="NCBI Taxonomy" id="39272"/>
    <lineage>
        <taxon>Eukaryota</taxon>
        <taxon>Metazoa</taxon>
        <taxon>Ecdysozoa</taxon>
        <taxon>Arthropoda</taxon>
        <taxon>Hexapoda</taxon>
        <taxon>Collembola</taxon>
        <taxon>Symphypleona</taxon>
        <taxon>Sminthuridae</taxon>
        <taxon>Allacma</taxon>
    </lineage>
</organism>
<proteinExistence type="predicted"/>
<reference evidence="2" key="1">
    <citation type="submission" date="2021-06" db="EMBL/GenBank/DDBJ databases">
        <authorList>
            <person name="Hodson N. C."/>
            <person name="Mongue J. A."/>
            <person name="Jaron S. K."/>
        </authorList>
    </citation>
    <scope>NUCLEOTIDE SEQUENCE</scope>
</reference>
<comment type="caution">
    <text evidence="2">The sequence shown here is derived from an EMBL/GenBank/DDBJ whole genome shotgun (WGS) entry which is preliminary data.</text>
</comment>
<accession>A0A8J2K7X7</accession>
<protein>
    <submittedName>
        <fullName evidence="2">Uncharacterized protein</fullName>
    </submittedName>
</protein>
<name>A0A8J2K7X7_9HEXA</name>
<keyword evidence="3" id="KW-1185">Reference proteome</keyword>
<dbReference type="EMBL" id="CAJVCH010209344">
    <property type="protein sequence ID" value="CAG7731278.1"/>
    <property type="molecule type" value="Genomic_DNA"/>
</dbReference>
<gene>
    <name evidence="2" type="ORF">AFUS01_LOCUS19881</name>
</gene>
<feature type="compositionally biased region" description="Low complexity" evidence="1">
    <location>
        <begin position="23"/>
        <end position="36"/>
    </location>
</feature>
<feature type="non-terminal residue" evidence="2">
    <location>
        <position position="1"/>
    </location>
</feature>
<dbReference type="Proteomes" id="UP000708208">
    <property type="component" value="Unassembled WGS sequence"/>
</dbReference>
<evidence type="ECO:0000313" key="2">
    <source>
        <dbReference type="EMBL" id="CAG7731278.1"/>
    </source>
</evidence>
<sequence length="133" mass="15149">EFFEIEPRCPRYNEGKHKNLALTPATATKKQNTTAQSSSNNGIKEKPLEDNIRKTNSMDSALFSSIIESVKKVDAAEQQKKIEELFSLFKEVPIPSSITISFLQLFEKVYTNITDAKMRNKIKRGLFEMSMAE</sequence>
<evidence type="ECO:0000256" key="1">
    <source>
        <dbReference type="SAM" id="MobiDB-lite"/>
    </source>
</evidence>